<dbReference type="AlphaFoldDB" id="A0A1J7IML6"/>
<dbReference type="InParanoid" id="A0A1J7IML6"/>
<protein>
    <submittedName>
        <fullName evidence="1">Uncharacterized protein</fullName>
    </submittedName>
</protein>
<keyword evidence="2" id="KW-1185">Reference proteome</keyword>
<evidence type="ECO:0000313" key="2">
    <source>
        <dbReference type="Proteomes" id="UP000182658"/>
    </source>
</evidence>
<dbReference type="Proteomes" id="UP000182658">
    <property type="component" value="Unassembled WGS sequence"/>
</dbReference>
<name>A0A1J7IML6_9PEZI</name>
<reference evidence="1 2" key="1">
    <citation type="submission" date="2016-10" db="EMBL/GenBank/DDBJ databases">
        <title>Draft genome sequence of Coniochaeta ligniaria NRRL30616, a lignocellulolytic fungus for bioabatement of inhibitors in plant biomass hydrolysates.</title>
        <authorList>
            <consortium name="DOE Joint Genome Institute"/>
            <person name="Jimenez D.J."/>
            <person name="Hector R.E."/>
            <person name="Riley R."/>
            <person name="Sun H."/>
            <person name="Grigoriev I.V."/>
            <person name="Van Elsas J.D."/>
            <person name="Nichols N.N."/>
        </authorList>
    </citation>
    <scope>NUCLEOTIDE SEQUENCE [LARGE SCALE GENOMIC DNA]</scope>
    <source>
        <strain evidence="1 2">NRRL 30616</strain>
    </source>
</reference>
<accession>A0A1J7IML6</accession>
<proteinExistence type="predicted"/>
<organism evidence="1 2">
    <name type="scientific">Coniochaeta ligniaria NRRL 30616</name>
    <dbReference type="NCBI Taxonomy" id="1408157"/>
    <lineage>
        <taxon>Eukaryota</taxon>
        <taxon>Fungi</taxon>
        <taxon>Dikarya</taxon>
        <taxon>Ascomycota</taxon>
        <taxon>Pezizomycotina</taxon>
        <taxon>Sordariomycetes</taxon>
        <taxon>Sordariomycetidae</taxon>
        <taxon>Coniochaetales</taxon>
        <taxon>Coniochaetaceae</taxon>
        <taxon>Coniochaeta</taxon>
    </lineage>
</organism>
<evidence type="ECO:0000313" key="1">
    <source>
        <dbReference type="EMBL" id="OIW22369.1"/>
    </source>
</evidence>
<sequence>MAHGFCVLQPEKSKRRKRGAVNIVDSVETRRLNPGQTVIVIIAVRNDLQSQDCFAADRVPIVRK</sequence>
<gene>
    <name evidence="1" type="ORF">CONLIGDRAFT_638390</name>
</gene>
<dbReference type="EMBL" id="KV875118">
    <property type="protein sequence ID" value="OIW22369.1"/>
    <property type="molecule type" value="Genomic_DNA"/>
</dbReference>